<dbReference type="InterPro" id="IPR003607">
    <property type="entry name" value="HD/PDEase_dom"/>
</dbReference>
<gene>
    <name evidence="2" type="ORF">VCB98_02695</name>
</gene>
<dbReference type="RefSeq" id="WP_346050222.1">
    <property type="nucleotide sequence ID" value="NZ_JAYGII010000003.1"/>
</dbReference>
<protein>
    <submittedName>
        <fullName evidence="2">HD domain-containing phosphohydrolase</fullName>
    </submittedName>
</protein>
<evidence type="ECO:0000259" key="1">
    <source>
        <dbReference type="PROSITE" id="PS51832"/>
    </source>
</evidence>
<keyword evidence="3" id="KW-1185">Reference proteome</keyword>
<dbReference type="InterPro" id="IPR037522">
    <property type="entry name" value="HD_GYP_dom"/>
</dbReference>
<organism evidence="2 3">
    <name type="scientific">Natronospira elongata</name>
    <dbReference type="NCBI Taxonomy" id="3110268"/>
    <lineage>
        <taxon>Bacteria</taxon>
        <taxon>Pseudomonadati</taxon>
        <taxon>Pseudomonadota</taxon>
        <taxon>Gammaproteobacteria</taxon>
        <taxon>Natronospirales</taxon>
        <taxon>Natronospiraceae</taxon>
        <taxon>Natronospira</taxon>
    </lineage>
</organism>
<name>A0AAP6JD14_9GAMM</name>
<dbReference type="PROSITE" id="PS51832">
    <property type="entry name" value="HD_GYP"/>
    <property type="match status" value="1"/>
</dbReference>
<sequence>MPSAGQVRVAVHDLVPGLYISQLDRPWTETPFLFQGFELRDEQELGILRDYCRYVWVDAARSRVPIPAASKPVSTTSQQPPGFGAGLSRCQQRRQQAKAILRPVFEQLSEDTAASVETLGESLNNLNRELINHPDAMLWLNALYEPDQRLISHSLNVCTLSLLMAEQLNLSMENRTALGMAALLHDVGKLGLPDRIVFEPLQLRMDDWEQIHAMPVRGAERLKRCGLSEMVIEMVHRHQEHLNGDGFPRQLRGTRELSLETRILGLANAYDAMTADWPRRPALSGHEAAVRLNRIQADRWGRECMEGLRRALGVYPPGTQVLLTSGDKAVVIMSQPQTRLRPTVVIHEKAAGQAPESMALTDLSMPGCRHRIERPLPAHPKQGELLAHITHRLLAA</sequence>
<feature type="domain" description="HD-GYP" evidence="1">
    <location>
        <begin position="128"/>
        <end position="324"/>
    </location>
</feature>
<dbReference type="InterPro" id="IPR006675">
    <property type="entry name" value="HDIG_dom"/>
</dbReference>
<dbReference type="AlphaFoldDB" id="A0AAP6JD14"/>
<dbReference type="PANTHER" id="PTHR43155:SF2">
    <property type="entry name" value="CYCLIC DI-GMP PHOSPHODIESTERASE PA4108"/>
    <property type="match status" value="1"/>
</dbReference>
<dbReference type="Pfam" id="PF11871">
    <property type="entry name" value="DUF3391"/>
    <property type="match status" value="1"/>
</dbReference>
<dbReference type="Pfam" id="PF13487">
    <property type="entry name" value="HD_5"/>
    <property type="match status" value="1"/>
</dbReference>
<dbReference type="NCBIfam" id="TIGR00277">
    <property type="entry name" value="HDIG"/>
    <property type="match status" value="1"/>
</dbReference>
<dbReference type="CDD" id="cd00077">
    <property type="entry name" value="HDc"/>
    <property type="match status" value="1"/>
</dbReference>
<reference evidence="2 3" key="1">
    <citation type="submission" date="2023-12" db="EMBL/GenBank/DDBJ databases">
        <title>Whole-genome sequencing of halo(alkali)philic microorganisms from hypersaline lakes.</title>
        <authorList>
            <person name="Sorokin D.Y."/>
            <person name="Merkel A.Y."/>
            <person name="Messina E."/>
            <person name="Yakimov M."/>
        </authorList>
    </citation>
    <scope>NUCLEOTIDE SEQUENCE [LARGE SCALE GENOMIC DNA]</scope>
    <source>
        <strain evidence="2 3">AB-CW1</strain>
    </source>
</reference>
<accession>A0AAP6JD14</accession>
<dbReference type="Gene3D" id="1.10.3210.10">
    <property type="entry name" value="Hypothetical protein af1432"/>
    <property type="match status" value="1"/>
</dbReference>
<dbReference type="SMART" id="SM00471">
    <property type="entry name" value="HDc"/>
    <property type="match status" value="1"/>
</dbReference>
<proteinExistence type="predicted"/>
<dbReference type="InterPro" id="IPR021812">
    <property type="entry name" value="DUF3391"/>
</dbReference>
<comment type="caution">
    <text evidence="2">The sequence shown here is derived from an EMBL/GenBank/DDBJ whole genome shotgun (WGS) entry which is preliminary data.</text>
</comment>
<evidence type="ECO:0000313" key="3">
    <source>
        <dbReference type="Proteomes" id="UP001302316"/>
    </source>
</evidence>
<dbReference type="Proteomes" id="UP001302316">
    <property type="component" value="Unassembled WGS sequence"/>
</dbReference>
<dbReference type="PANTHER" id="PTHR43155">
    <property type="entry name" value="CYCLIC DI-GMP PHOSPHODIESTERASE PA4108-RELATED"/>
    <property type="match status" value="1"/>
</dbReference>
<dbReference type="EMBL" id="JAYGII010000003">
    <property type="protein sequence ID" value="MEA5444721.1"/>
    <property type="molecule type" value="Genomic_DNA"/>
</dbReference>
<evidence type="ECO:0000313" key="2">
    <source>
        <dbReference type="EMBL" id="MEA5444721.1"/>
    </source>
</evidence>
<dbReference type="GO" id="GO:0008081">
    <property type="term" value="F:phosphoric diester hydrolase activity"/>
    <property type="evidence" value="ECO:0007669"/>
    <property type="project" value="UniProtKB-ARBA"/>
</dbReference>
<dbReference type="SUPFAM" id="SSF109604">
    <property type="entry name" value="HD-domain/PDEase-like"/>
    <property type="match status" value="1"/>
</dbReference>